<evidence type="ECO:0000313" key="3">
    <source>
        <dbReference type="Proteomes" id="UP000242814"/>
    </source>
</evidence>
<evidence type="ECO:0000313" key="2">
    <source>
        <dbReference type="EMBL" id="ODH13628.1"/>
    </source>
</evidence>
<reference evidence="2 3" key="1">
    <citation type="submission" date="2016-06" db="EMBL/GenBank/DDBJ databases">
        <authorList>
            <person name="Kjaerup R.B."/>
            <person name="Dalgaard T.S."/>
            <person name="Juul-Madsen H.R."/>
        </authorList>
    </citation>
    <scope>NUCLEOTIDE SEQUENCE [LARGE SCALE GENOMIC DNA]</scope>
    <source>
        <strain evidence="2 3">Pb300</strain>
    </source>
</reference>
<comment type="caution">
    <text evidence="2">The sequence shown here is derived from an EMBL/GenBank/DDBJ whole genome shotgun (WGS) entry which is preliminary data.</text>
</comment>
<feature type="compositionally biased region" description="Basic and acidic residues" evidence="1">
    <location>
        <begin position="47"/>
        <end position="72"/>
    </location>
</feature>
<sequence>MSQQPRLQIKRSNTTRGDVDGSETNVVAAREVVRRQTFCDSAGAGRKGGEGRGEGAVHPRASDREGKRKKEGEEEEEERVCGRCEGAGWVFIDRAGPLKRRERAQKRRAGAPSPKRQRCYRNGPSARSGPMTTVRGGLGAPLTSTKDTNFVLVNSKS</sequence>
<evidence type="ECO:0000256" key="1">
    <source>
        <dbReference type="SAM" id="MobiDB-lite"/>
    </source>
</evidence>
<gene>
    <name evidence="2" type="ORF">ACO22_07060</name>
</gene>
<feature type="compositionally biased region" description="Polar residues" evidence="1">
    <location>
        <begin position="1"/>
        <end position="16"/>
    </location>
</feature>
<protein>
    <submittedName>
        <fullName evidence="2">Uncharacterized protein</fullName>
    </submittedName>
</protein>
<dbReference type="EMBL" id="LZYO01000447">
    <property type="protein sequence ID" value="ODH13628.1"/>
    <property type="molecule type" value="Genomic_DNA"/>
</dbReference>
<feature type="region of interest" description="Disordered" evidence="1">
    <location>
        <begin position="95"/>
        <end position="145"/>
    </location>
</feature>
<accession>A0A1D2J5N5</accession>
<feature type="compositionally biased region" description="Basic residues" evidence="1">
    <location>
        <begin position="97"/>
        <end position="119"/>
    </location>
</feature>
<feature type="region of interest" description="Disordered" evidence="1">
    <location>
        <begin position="1"/>
        <end position="78"/>
    </location>
</feature>
<name>A0A1D2J5N5_PARBR</name>
<organism evidence="2 3">
    <name type="scientific">Paracoccidioides brasiliensis</name>
    <dbReference type="NCBI Taxonomy" id="121759"/>
    <lineage>
        <taxon>Eukaryota</taxon>
        <taxon>Fungi</taxon>
        <taxon>Dikarya</taxon>
        <taxon>Ascomycota</taxon>
        <taxon>Pezizomycotina</taxon>
        <taxon>Eurotiomycetes</taxon>
        <taxon>Eurotiomycetidae</taxon>
        <taxon>Onygenales</taxon>
        <taxon>Ajellomycetaceae</taxon>
        <taxon>Paracoccidioides</taxon>
    </lineage>
</organism>
<proteinExistence type="predicted"/>
<dbReference type="Proteomes" id="UP000242814">
    <property type="component" value="Unassembled WGS sequence"/>
</dbReference>
<dbReference type="AlphaFoldDB" id="A0A1D2J5N5"/>